<proteinExistence type="predicted"/>
<dbReference type="AlphaFoldDB" id="A0A160PA87"/>
<gene>
    <name evidence="1" type="ORF">SLA_7174</name>
</gene>
<dbReference type="KEGG" id="slau:SLA_7174"/>
<dbReference type="EMBL" id="AP017424">
    <property type="protein sequence ID" value="BAU88040.1"/>
    <property type="molecule type" value="Genomic_DNA"/>
</dbReference>
<accession>A0A160PA87</accession>
<evidence type="ECO:0000313" key="2">
    <source>
        <dbReference type="Proteomes" id="UP000217676"/>
    </source>
</evidence>
<organism evidence="1 2">
    <name type="scientific">Streptomyces laurentii</name>
    <dbReference type="NCBI Taxonomy" id="39478"/>
    <lineage>
        <taxon>Bacteria</taxon>
        <taxon>Bacillati</taxon>
        <taxon>Actinomycetota</taxon>
        <taxon>Actinomycetes</taxon>
        <taxon>Kitasatosporales</taxon>
        <taxon>Streptomycetaceae</taxon>
        <taxon>Streptomyces</taxon>
    </lineage>
</organism>
<sequence length="138" mass="14747">MSTARKPSSRDTALEGRFGAPMAELYDQVVRPGAPPALHRALELRSFLTLAEEQVVRVRDRVRESMAPDGDLDRLSADVLQTDVHWMKAALDARGGYQRALDSLLASMPPPAARPAPAVTSVLPPALPAAKAAAAQGR</sequence>
<dbReference type="Proteomes" id="UP000217676">
    <property type="component" value="Chromosome"/>
</dbReference>
<keyword evidence="2" id="KW-1185">Reference proteome</keyword>
<protein>
    <submittedName>
        <fullName evidence="1">Uncharacterized protein</fullName>
    </submittedName>
</protein>
<name>A0A160PA87_STRLU</name>
<reference evidence="1 2" key="1">
    <citation type="journal article" date="2016" name="Genome Announc.">
        <title>Complete Genome Sequence of Thiostrepton-Producing Streptomyces laurentii ATCC 31255.</title>
        <authorList>
            <person name="Doi K."/>
            <person name="Fujino Y."/>
            <person name="Nagayoshi Y."/>
            <person name="Ohshima T."/>
            <person name="Ogata S."/>
        </authorList>
    </citation>
    <scope>NUCLEOTIDE SEQUENCE [LARGE SCALE GENOMIC DNA]</scope>
    <source>
        <strain evidence="1 2">ATCC 31255</strain>
    </source>
</reference>
<evidence type="ECO:0000313" key="1">
    <source>
        <dbReference type="EMBL" id="BAU88040.1"/>
    </source>
</evidence>